<feature type="region of interest" description="Disordered" evidence="1">
    <location>
        <begin position="553"/>
        <end position="600"/>
    </location>
</feature>
<evidence type="ECO:0000256" key="1">
    <source>
        <dbReference type="SAM" id="MobiDB-lite"/>
    </source>
</evidence>
<reference evidence="4" key="1">
    <citation type="submission" date="2024-04" db="EMBL/GenBank/DDBJ databases">
        <title>Salinicola lusitanus LLJ914,a marine bacterium isolated from the Okinawa Trough.</title>
        <authorList>
            <person name="Li J."/>
        </authorList>
    </citation>
    <scope>NUCLEOTIDE SEQUENCE [LARGE SCALE GENOMIC DNA]</scope>
</reference>
<feature type="region of interest" description="Disordered" evidence="1">
    <location>
        <begin position="612"/>
        <end position="763"/>
    </location>
</feature>
<proteinExistence type="predicted"/>
<organism evidence="3 4">
    <name type="scientific">Mugilogobius chulae</name>
    <name type="common">yellowstripe goby</name>
    <dbReference type="NCBI Taxonomy" id="88201"/>
    <lineage>
        <taxon>Eukaryota</taxon>
        <taxon>Metazoa</taxon>
        <taxon>Chordata</taxon>
        <taxon>Craniata</taxon>
        <taxon>Vertebrata</taxon>
        <taxon>Euteleostomi</taxon>
        <taxon>Actinopterygii</taxon>
        <taxon>Neopterygii</taxon>
        <taxon>Teleostei</taxon>
        <taxon>Neoteleostei</taxon>
        <taxon>Acanthomorphata</taxon>
        <taxon>Gobiaria</taxon>
        <taxon>Gobiiformes</taxon>
        <taxon>Gobioidei</taxon>
        <taxon>Gobiidae</taxon>
        <taxon>Gobionellinae</taxon>
        <taxon>Mugilogobius</taxon>
    </lineage>
</organism>
<protein>
    <recommendedName>
        <fullName evidence="2">Protein NO VEIN C-terminal domain-containing protein</fullName>
    </recommendedName>
</protein>
<feature type="compositionally biased region" description="Basic and acidic residues" evidence="1">
    <location>
        <begin position="974"/>
        <end position="983"/>
    </location>
</feature>
<feature type="compositionally biased region" description="Basic and acidic residues" evidence="1">
    <location>
        <begin position="704"/>
        <end position="719"/>
    </location>
</feature>
<feature type="domain" description="Protein NO VEIN C-terminal" evidence="2">
    <location>
        <begin position="850"/>
        <end position="925"/>
    </location>
</feature>
<name>A0AAW0PEX7_9GOBI</name>
<evidence type="ECO:0000313" key="3">
    <source>
        <dbReference type="EMBL" id="KAK7918617.1"/>
    </source>
</evidence>
<feature type="compositionally biased region" description="Low complexity" evidence="1">
    <location>
        <begin position="683"/>
        <end position="698"/>
    </location>
</feature>
<dbReference type="PANTHER" id="PTHR32387:SF0">
    <property type="entry name" value="PROTEIN NO VEIN"/>
    <property type="match status" value="1"/>
</dbReference>
<dbReference type="InterPro" id="IPR024975">
    <property type="entry name" value="NOV_C"/>
</dbReference>
<dbReference type="Pfam" id="PF13020">
    <property type="entry name" value="NOV_C"/>
    <property type="match status" value="1"/>
</dbReference>
<evidence type="ECO:0000259" key="2">
    <source>
        <dbReference type="Pfam" id="PF13020"/>
    </source>
</evidence>
<dbReference type="AlphaFoldDB" id="A0AAW0PEX7"/>
<dbReference type="Proteomes" id="UP001460270">
    <property type="component" value="Unassembled WGS sequence"/>
</dbReference>
<gene>
    <name evidence="3" type="ORF">WMY93_009901</name>
</gene>
<dbReference type="InterPro" id="IPR052957">
    <property type="entry name" value="Auxin_embryo_med"/>
</dbReference>
<dbReference type="PANTHER" id="PTHR32387">
    <property type="entry name" value="WU:FJ29H11"/>
    <property type="match status" value="1"/>
</dbReference>
<keyword evidence="4" id="KW-1185">Reference proteome</keyword>
<feature type="compositionally biased region" description="Low complexity" evidence="1">
    <location>
        <begin position="747"/>
        <end position="757"/>
    </location>
</feature>
<feature type="compositionally biased region" description="Pro residues" evidence="1">
    <location>
        <begin position="562"/>
        <end position="571"/>
    </location>
</feature>
<sequence length="995" mass="110868">MDLPSRLPALHKLGVRDGFIIRKERDTPLLPVPDRPGDRQRRAAHQKHPLLLLLPPVSSGVGPGTAPLQSGREESSFMCPGSVYLSSEEIRALLGTHVWYVDLQPSDFTRKLGMLNTVTVESLIQFLKKWCVGDQAEGEELEGSEFTTTVEHIHNVYSYLHGNCSQSVLKELFQHTPAVFVVPLRPTDEEWCSGRFFHLKDVCWSDPTSMFLRYRRPRVLAPFYSRLDGMKDFFTRLLNVDLSPNIKQYVGLLEVVCSSCPSPTSDVLQDVSVLYATLAQKCKIPTTLDQDEGSQPKLNPGYCSTLKGMVSELRVFPAKDNSWVNLSRRPMISDSRELEKIFRTHKEVCLLNLPPAEKTAAKKTKSSRTGPSGERPAFREEDRALFLDICGIKHLSQCVTSEAQTENLRPCPSMQEMVRSVVPYIQRFLYHRDDMADLYSELQESNIAHRIKKLSFGQVGKLYRRYQLDFPDSDSIYEVEDVICLLNNNKELYIQKDHLGAKLDICRELVKLFCSEAAQRKELMHFLSGLITSLPEPVTLKRYLQKEDIRELPEDEEQWEVPEPPKPPQPEPSLDRAISRCSVSDEPPRPSQENGEQTLVCWPPRASIINTGAARKAGEGGVVEAVNRMWPPPAPPKDRPYEGPTTEPKDQASALHPAPENQPRPPNPHLQRTHSHTEPAPPAAAASTNTSSSSSSSPAAPPAEPRDRAQPARESREEGPGAPRRPSAAEHTAAPPAPSAQADDDSSSVSTASSTASDKPAPGPDCVLVSSVFQGSAAAADPLRPPLHMDFPQWRGDMCMEDLVIACEKPSTVFLSDQTDLAAIGEWGERLVHSFLLHWRDGPDPSRPASVLWCNERAESGQPYDFQLSFSGPDTAPLYIEVKSTVKTDKAFIHMSANELDFALKKKEHYHVFRVYSAGDAQSVRLCRIQNLAQHLHTKTCSCISLLQTVSVTGHCSWAMNSAARLSPRLNSKHLQDQDKSEPQDQETSVQHISG</sequence>
<comment type="caution">
    <text evidence="3">The sequence shown here is derived from an EMBL/GenBank/DDBJ whole genome shotgun (WGS) entry which is preliminary data.</text>
</comment>
<feature type="compositionally biased region" description="Polar residues" evidence="1">
    <location>
        <begin position="986"/>
        <end position="995"/>
    </location>
</feature>
<accession>A0AAW0PEX7</accession>
<dbReference type="EMBL" id="JBBPFD010000007">
    <property type="protein sequence ID" value="KAK7918617.1"/>
    <property type="molecule type" value="Genomic_DNA"/>
</dbReference>
<feature type="region of interest" description="Disordered" evidence="1">
    <location>
        <begin position="972"/>
        <end position="995"/>
    </location>
</feature>
<evidence type="ECO:0000313" key="4">
    <source>
        <dbReference type="Proteomes" id="UP001460270"/>
    </source>
</evidence>